<evidence type="ECO:0008006" key="3">
    <source>
        <dbReference type="Google" id="ProtNLM"/>
    </source>
</evidence>
<dbReference type="PATRIC" id="fig|937775.9.peg.80"/>
<evidence type="ECO:0000313" key="1">
    <source>
        <dbReference type="EMBL" id="EHQ34221.1"/>
    </source>
</evidence>
<evidence type="ECO:0000313" key="2">
    <source>
        <dbReference type="Proteomes" id="UP000005741"/>
    </source>
</evidence>
<proteinExistence type="predicted"/>
<protein>
    <recommendedName>
        <fullName evidence="3">Pyruvate formate lyase-activating protein</fullName>
    </recommendedName>
</protein>
<accession>H1YYC6</accession>
<reference evidence="1 2" key="1">
    <citation type="submission" date="2011-10" db="EMBL/GenBank/DDBJ databases">
        <title>The Improved High-Quality Draft genome of Methanoplanus limicola DSM 2279.</title>
        <authorList>
            <consortium name="US DOE Joint Genome Institute (JGI-PGF)"/>
            <person name="Lucas S."/>
            <person name="Copeland A."/>
            <person name="Lapidus A."/>
            <person name="Glavina del Rio T."/>
            <person name="Dalin E."/>
            <person name="Tice H."/>
            <person name="Bruce D."/>
            <person name="Goodwin L."/>
            <person name="Pitluck S."/>
            <person name="Peters L."/>
            <person name="Mikhailova N."/>
            <person name="Lu M."/>
            <person name="Kyrpides N."/>
            <person name="Mavromatis K."/>
            <person name="Ivanova N."/>
            <person name="Markowitz V."/>
            <person name="Cheng J.-F."/>
            <person name="Hugenholtz P."/>
            <person name="Woyke T."/>
            <person name="Wu D."/>
            <person name="Wirth R."/>
            <person name="Brambilla E.-M."/>
            <person name="Klenk H.-P."/>
            <person name="Eisen J.A."/>
        </authorList>
    </citation>
    <scope>NUCLEOTIDE SEQUENCE [LARGE SCALE GENOMIC DNA]</scope>
    <source>
        <strain evidence="1 2">DSM 2279</strain>
    </source>
</reference>
<dbReference type="Proteomes" id="UP000005741">
    <property type="component" value="Chromosome"/>
</dbReference>
<name>H1YYC6_9EURY</name>
<sequence length="342" mass="37395">MFDIDRDILSIDVGKGTQDILFFDPEKSVENSVKFVLPSPNVIVGKEIMAAVRTGRPIHLKGFTMGGGDCVAAIMHAVNSGTGVTATEEAALTIRDNADSVREKGIKITSCAPSDAVVIETRDFMEREIKGVFDSFSLDYPKNFAFAVQDHGYSPDMSNRIYRMNLFRELLDENDWVLNSLTSDPPHPSMTRMRSVLKQAPGSLVTDTGPAAIMGALCDPVVKKMSESGLVLVNAGNGHTLVFTIKGTEIYGIFEHHTGRLSTAGLLKYIEELKRGTISGKEVFDDNGHGAEVRKPLLTDNIAVTGPNRFKLLPDAYQAAPYGDMMLSGCFGLLRFWEELRG</sequence>
<dbReference type="STRING" id="937775.Metlim_0068"/>
<dbReference type="OrthoDB" id="51532at2157"/>
<dbReference type="Pfam" id="PF08735">
    <property type="entry name" value="DUF1786"/>
    <property type="match status" value="1"/>
</dbReference>
<organism evidence="1 2">
    <name type="scientific">Methanoplanus limicola DSM 2279</name>
    <dbReference type="NCBI Taxonomy" id="937775"/>
    <lineage>
        <taxon>Archaea</taxon>
        <taxon>Methanobacteriati</taxon>
        <taxon>Methanobacteriota</taxon>
        <taxon>Stenosarchaea group</taxon>
        <taxon>Methanomicrobia</taxon>
        <taxon>Methanomicrobiales</taxon>
        <taxon>Methanomicrobiaceae</taxon>
        <taxon>Methanoplanus</taxon>
    </lineage>
</organism>
<dbReference type="InParanoid" id="H1YYC6"/>
<dbReference type="HOGENOM" id="CLU_803466_0_0_2"/>
<dbReference type="InterPro" id="IPR014846">
    <property type="entry name" value="DUF1786_pyruvate_format-lyase"/>
</dbReference>
<gene>
    <name evidence="1" type="ORF">Metlim_0068</name>
</gene>
<keyword evidence="2" id="KW-1185">Reference proteome</keyword>
<dbReference type="AlphaFoldDB" id="H1YYC6"/>
<dbReference type="EMBL" id="CM001436">
    <property type="protein sequence ID" value="EHQ34221.1"/>
    <property type="molecule type" value="Genomic_DNA"/>
</dbReference>